<evidence type="ECO:0000313" key="2">
    <source>
        <dbReference type="EMBL" id="MBV4453802.1"/>
    </source>
</evidence>
<evidence type="ECO:0000256" key="1">
    <source>
        <dbReference type="SAM" id="Phobius"/>
    </source>
</evidence>
<accession>A0ABS6P015</accession>
<proteinExistence type="predicted"/>
<dbReference type="InterPro" id="IPR010862">
    <property type="entry name" value="DUF1493"/>
</dbReference>
<reference evidence="2" key="1">
    <citation type="submission" date="2021-06" db="EMBL/GenBank/DDBJ databases">
        <title>Updating the genus Pseudomonas: Description of 43 new species and partition of the Pseudomonas putida group.</title>
        <authorList>
            <person name="Girard L."/>
            <person name="Lood C."/>
            <person name="Vandamme P."/>
            <person name="Rokni-Zadeh H."/>
            <person name="Van Noort V."/>
            <person name="Hofte M."/>
            <person name="Lavigne R."/>
            <person name="De Mot R."/>
        </authorList>
    </citation>
    <scope>NUCLEOTIDE SEQUENCE</scope>
    <source>
        <strain evidence="2">SWRI103</strain>
    </source>
</reference>
<keyword evidence="1" id="KW-0812">Transmembrane</keyword>
<dbReference type="SUPFAM" id="SSF47336">
    <property type="entry name" value="ACP-like"/>
    <property type="match status" value="1"/>
</dbReference>
<keyword evidence="1" id="KW-1133">Transmembrane helix</keyword>
<sequence>MIEYLQWIIFIVLNFALDNKVKSQNVRKYLGLSTLAGGLICAIWLPYWINEIKLPSLPIGAILIGSGLYFDRNRHNRVRSTHPLLIAPTLNLAPYFPDDPVMLHLLQLLHENVGLPKHSTVTLNTSINHDLGCSSVEAKQLITALRQDLGMKLGDYQNGRYFKRPGFDAYLHYVDRGSEGKTPLTIGMLYQAIKAKRWDTLALEAKRCQKP</sequence>
<dbReference type="EMBL" id="JAHSTY010000001">
    <property type="protein sequence ID" value="MBV4453802.1"/>
    <property type="molecule type" value="Genomic_DNA"/>
</dbReference>
<protein>
    <submittedName>
        <fullName evidence="2">DUF1493 family protein</fullName>
    </submittedName>
</protein>
<organism evidence="2 3">
    <name type="scientific">Pseudomonas azadiae</name>
    <dbReference type="NCBI Taxonomy" id="2843612"/>
    <lineage>
        <taxon>Bacteria</taxon>
        <taxon>Pseudomonadati</taxon>
        <taxon>Pseudomonadota</taxon>
        <taxon>Gammaproteobacteria</taxon>
        <taxon>Pseudomonadales</taxon>
        <taxon>Pseudomonadaceae</taxon>
        <taxon>Pseudomonas</taxon>
    </lineage>
</organism>
<name>A0ABS6P015_9PSED</name>
<keyword evidence="3" id="KW-1185">Reference proteome</keyword>
<keyword evidence="1" id="KW-0472">Membrane</keyword>
<dbReference type="Pfam" id="PF07377">
    <property type="entry name" value="DUF1493"/>
    <property type="match status" value="1"/>
</dbReference>
<dbReference type="RefSeq" id="WP_169378990.1">
    <property type="nucleotide sequence ID" value="NZ_JAHSTY010000001.1"/>
</dbReference>
<gene>
    <name evidence="2" type="ORF">KVG91_14525</name>
</gene>
<comment type="caution">
    <text evidence="2">The sequence shown here is derived from an EMBL/GenBank/DDBJ whole genome shotgun (WGS) entry which is preliminary data.</text>
</comment>
<feature type="transmembrane region" description="Helical" evidence="1">
    <location>
        <begin position="29"/>
        <end position="48"/>
    </location>
</feature>
<feature type="transmembrane region" description="Helical" evidence="1">
    <location>
        <begin position="54"/>
        <end position="70"/>
    </location>
</feature>
<dbReference type="Proteomes" id="UP001048976">
    <property type="component" value="Unassembled WGS sequence"/>
</dbReference>
<dbReference type="InterPro" id="IPR036736">
    <property type="entry name" value="ACP-like_sf"/>
</dbReference>
<evidence type="ECO:0000313" key="3">
    <source>
        <dbReference type="Proteomes" id="UP001048976"/>
    </source>
</evidence>